<dbReference type="EMBL" id="DRMS01000343">
    <property type="protein sequence ID" value="HFC92969.1"/>
    <property type="molecule type" value="Genomic_DNA"/>
</dbReference>
<feature type="signal peptide" evidence="2">
    <location>
        <begin position="1"/>
        <end position="24"/>
    </location>
</feature>
<dbReference type="InterPro" id="IPR050855">
    <property type="entry name" value="NDM-1-like"/>
</dbReference>
<evidence type="ECO:0000256" key="2">
    <source>
        <dbReference type="SAM" id="SignalP"/>
    </source>
</evidence>
<dbReference type="Pfam" id="PF00753">
    <property type="entry name" value="Lactamase_B"/>
    <property type="match status" value="1"/>
</dbReference>
<dbReference type="SUPFAM" id="SSF56281">
    <property type="entry name" value="Metallo-hydrolase/oxidoreductase"/>
    <property type="match status" value="1"/>
</dbReference>
<organism evidence="4">
    <name type="scientific">Leucothrix mucor</name>
    <dbReference type="NCBI Taxonomy" id="45248"/>
    <lineage>
        <taxon>Bacteria</taxon>
        <taxon>Pseudomonadati</taxon>
        <taxon>Pseudomonadota</taxon>
        <taxon>Gammaproteobacteria</taxon>
        <taxon>Thiotrichales</taxon>
        <taxon>Thiotrichaceae</taxon>
        <taxon>Leucothrix</taxon>
    </lineage>
</organism>
<gene>
    <name evidence="4" type="ORF">ENJ51_09175</name>
</gene>
<protein>
    <submittedName>
        <fullName evidence="4">MBL fold metallo-hydrolase</fullName>
    </submittedName>
</protein>
<feature type="domain" description="Metallo-beta-lactamase" evidence="3">
    <location>
        <begin position="63"/>
        <end position="249"/>
    </location>
</feature>
<feature type="chain" id="PRO_5031110513" evidence="2">
    <location>
        <begin position="25"/>
        <end position="322"/>
    </location>
</feature>
<comment type="similarity">
    <text evidence="1">Belongs to the metallo-beta-lactamase superfamily. Class-B beta-lactamase family.</text>
</comment>
<reference evidence="4" key="1">
    <citation type="journal article" date="2020" name="mSystems">
        <title>Genome- and Community-Level Interaction Insights into Carbon Utilization and Element Cycling Functions of Hydrothermarchaeota in Hydrothermal Sediment.</title>
        <authorList>
            <person name="Zhou Z."/>
            <person name="Liu Y."/>
            <person name="Xu W."/>
            <person name="Pan J."/>
            <person name="Luo Z.H."/>
            <person name="Li M."/>
        </authorList>
    </citation>
    <scope>NUCLEOTIDE SEQUENCE [LARGE SCALE GENOMIC DNA]</scope>
    <source>
        <strain evidence="4">HyVt-493</strain>
    </source>
</reference>
<dbReference type="InterPro" id="IPR036866">
    <property type="entry name" value="RibonucZ/Hydroxyglut_hydro"/>
</dbReference>
<name>A0A7V2T0R1_LEUMU</name>
<dbReference type="SMART" id="SM00849">
    <property type="entry name" value="Lactamase_B"/>
    <property type="match status" value="1"/>
</dbReference>
<evidence type="ECO:0000256" key="1">
    <source>
        <dbReference type="ARBA" id="ARBA00005250"/>
    </source>
</evidence>
<accession>A0A7V2T0R1</accession>
<dbReference type="InterPro" id="IPR001279">
    <property type="entry name" value="Metallo-B-lactamas"/>
</dbReference>
<dbReference type="Gene3D" id="3.60.15.10">
    <property type="entry name" value="Ribonuclease Z/Hydroxyacylglutathione hydrolase-like"/>
    <property type="match status" value="1"/>
</dbReference>
<dbReference type="CDD" id="cd16282">
    <property type="entry name" value="metallo-hydrolase-like_MBL-fold"/>
    <property type="match status" value="1"/>
</dbReference>
<evidence type="ECO:0000313" key="4">
    <source>
        <dbReference type="EMBL" id="HFC92969.1"/>
    </source>
</evidence>
<evidence type="ECO:0000259" key="3">
    <source>
        <dbReference type="SMART" id="SM00849"/>
    </source>
</evidence>
<dbReference type="Proteomes" id="UP000885750">
    <property type="component" value="Unassembled WGS sequence"/>
</dbReference>
<sequence length="322" mass="36066">MGKHQYRLFLMILFSFLFSFSALAKDSISDILSGYETKKIAEHTWVIPGPLEGPNPENRGFMNNPAFVITDKSVIVIDPGGTVEVGRSLLKRIQKQTKNPVTHVFNSHVHGDHWLGNQAFVEANKKVKIYAHPKMIELAKEGEGQVWVDRMLRLTNGASKETVVTLPTDALKDQQEIKIDNITIKVHLNEKAHTVTDAMYEVVEDKVLITGDNAFNNRAPRLDDGSYIGNMAVMDKAMKLPIKIVVPGHGPVGGKEILENFKEFLSLVYNTTKKEMENDLEAHEIKPKVIALMGKFKDWINYEGAIGKLVSVAALEVEENDF</sequence>
<dbReference type="GO" id="GO:0017001">
    <property type="term" value="P:antibiotic catabolic process"/>
    <property type="evidence" value="ECO:0007669"/>
    <property type="project" value="UniProtKB-ARBA"/>
</dbReference>
<proteinExistence type="inferred from homology"/>
<dbReference type="AlphaFoldDB" id="A0A7V2T0R1"/>
<dbReference type="PANTHER" id="PTHR42951:SF4">
    <property type="entry name" value="ACYL-COENZYME A THIOESTERASE MBLAC2"/>
    <property type="match status" value="1"/>
</dbReference>
<keyword evidence="2" id="KW-0732">Signal</keyword>
<comment type="caution">
    <text evidence="4">The sequence shown here is derived from an EMBL/GenBank/DDBJ whole genome shotgun (WGS) entry which is preliminary data.</text>
</comment>
<dbReference type="PANTHER" id="PTHR42951">
    <property type="entry name" value="METALLO-BETA-LACTAMASE DOMAIN-CONTAINING"/>
    <property type="match status" value="1"/>
</dbReference>